<proteinExistence type="predicted"/>
<dbReference type="EMBL" id="JAICCE010000001">
    <property type="protein sequence ID" value="KAG9281536.1"/>
    <property type="molecule type" value="Genomic_DNA"/>
</dbReference>
<dbReference type="KEGG" id="amex:103025448"/>
<evidence type="ECO:0000256" key="1">
    <source>
        <dbReference type="SAM" id="MobiDB-lite"/>
    </source>
</evidence>
<dbReference type="AlphaFoldDB" id="A0A8T2MJ82"/>
<reference evidence="2 3" key="1">
    <citation type="submission" date="2021-07" db="EMBL/GenBank/DDBJ databases">
        <authorList>
            <person name="Imarazene B."/>
            <person name="Zahm M."/>
            <person name="Klopp C."/>
            <person name="Cabau C."/>
            <person name="Beille S."/>
            <person name="Jouanno E."/>
            <person name="Castinel A."/>
            <person name="Lluch J."/>
            <person name="Gil L."/>
            <person name="Kuchtly C."/>
            <person name="Lopez Roques C."/>
            <person name="Donnadieu C."/>
            <person name="Parrinello H."/>
            <person name="Journot L."/>
            <person name="Du K."/>
            <person name="Schartl M."/>
            <person name="Retaux S."/>
            <person name="Guiguen Y."/>
        </authorList>
    </citation>
    <scope>NUCLEOTIDE SEQUENCE [LARGE SCALE GENOMIC DNA]</scope>
    <source>
        <strain evidence="2">Pach_M1</strain>
        <tissue evidence="2">Testis</tissue>
    </source>
</reference>
<sequence length="297" mass="34126">MEYRLDVARREESARRIQTCWRSHHNRKLIQYLITIIRSAEQYLTPAVLQQVSPVEAKLLRDPSVPSTVRFRFSGEQFPPVIVFKIFHTGRTGQYLSGKKLFRSSNQATVETCRLMGNRKFMDLMVEDEVWWRGRNIADPLDITCMRDYIQCFLLQYSAHLDELPAGVGGRENRWRRLDLQVLSRDQRWKQEPSEPAGRPSRPARSPTAPPSTAVTSRRSARAQSAAARRKHLYTLQVRGVEPGEEQTGEGLGAGECPGRSLSKVLDEEEAWEEEAEQLCSWTNQITLDTIQQLEDL</sequence>
<dbReference type="PANTHER" id="PTHR33504:SF1">
    <property type="entry name" value="FAMILY WITH SEQUENCE SIMILARITY 90, MEMBER A1B"/>
    <property type="match status" value="1"/>
</dbReference>
<feature type="region of interest" description="Disordered" evidence="1">
    <location>
        <begin position="186"/>
        <end position="222"/>
    </location>
</feature>
<gene>
    <name evidence="2" type="ORF">AMEX_G54</name>
</gene>
<accession>A0A8T2MJ82</accession>
<name>A0A8T2MJ82_ASTMX</name>
<dbReference type="PROSITE" id="PS50096">
    <property type="entry name" value="IQ"/>
    <property type="match status" value="1"/>
</dbReference>
<dbReference type="Proteomes" id="UP000752171">
    <property type="component" value="Unassembled WGS sequence"/>
</dbReference>
<dbReference type="PANTHER" id="PTHR33504">
    <property type="entry name" value="NADH DEHYDROGENASE (UBIQUINONE) 1 BETA SUBCOMPLEX, 4"/>
    <property type="match status" value="1"/>
</dbReference>
<evidence type="ECO:0000313" key="2">
    <source>
        <dbReference type="EMBL" id="KAG9281536.1"/>
    </source>
</evidence>
<feature type="compositionally biased region" description="Low complexity" evidence="1">
    <location>
        <begin position="194"/>
        <end position="222"/>
    </location>
</feature>
<protein>
    <submittedName>
        <fullName evidence="2">Uncharacterized protein</fullName>
    </submittedName>
</protein>
<comment type="caution">
    <text evidence="2">The sequence shown here is derived from an EMBL/GenBank/DDBJ whole genome shotgun (WGS) entry which is preliminary data.</text>
</comment>
<organism evidence="2 3">
    <name type="scientific">Astyanax mexicanus</name>
    <name type="common">Blind cave fish</name>
    <name type="synonym">Astyanax fasciatus mexicanus</name>
    <dbReference type="NCBI Taxonomy" id="7994"/>
    <lineage>
        <taxon>Eukaryota</taxon>
        <taxon>Metazoa</taxon>
        <taxon>Chordata</taxon>
        <taxon>Craniata</taxon>
        <taxon>Vertebrata</taxon>
        <taxon>Euteleostomi</taxon>
        <taxon>Actinopterygii</taxon>
        <taxon>Neopterygii</taxon>
        <taxon>Teleostei</taxon>
        <taxon>Ostariophysi</taxon>
        <taxon>Characiformes</taxon>
        <taxon>Characoidei</taxon>
        <taxon>Acestrorhamphidae</taxon>
        <taxon>Acestrorhamphinae</taxon>
        <taxon>Astyanax</taxon>
    </lineage>
</organism>
<dbReference type="OrthoDB" id="10006090at2759"/>
<evidence type="ECO:0000313" key="3">
    <source>
        <dbReference type="Proteomes" id="UP000752171"/>
    </source>
</evidence>